<accession>A0A939H654</accession>
<name>A0A939H654_9CLOT</name>
<keyword evidence="2" id="KW-1185">Reference proteome</keyword>
<evidence type="ECO:0000313" key="1">
    <source>
        <dbReference type="EMBL" id="MBO1264909.1"/>
    </source>
</evidence>
<sequence>MSSKTKIEVFGVRNQAAGGGCSCSGGCGPTVTMGEMYEEFESFMKNSDLKDQVEVRFIDVFYDDLDEYKYIIDAMNKGFGLPLTSVNGELRFFGGISGTMVMELLQQPA</sequence>
<protein>
    <submittedName>
        <fullName evidence="1">Uncharacterized protein</fullName>
    </submittedName>
</protein>
<organism evidence="1 2">
    <name type="scientific">Proteiniclasticum aestuarii</name>
    <dbReference type="NCBI Taxonomy" id="2817862"/>
    <lineage>
        <taxon>Bacteria</taxon>
        <taxon>Bacillati</taxon>
        <taxon>Bacillota</taxon>
        <taxon>Clostridia</taxon>
        <taxon>Eubacteriales</taxon>
        <taxon>Clostridiaceae</taxon>
        <taxon>Proteiniclasticum</taxon>
    </lineage>
</organism>
<dbReference type="RefSeq" id="WP_207599434.1">
    <property type="nucleotide sequence ID" value="NZ_JAFNJU010000005.1"/>
</dbReference>
<evidence type="ECO:0000313" key="2">
    <source>
        <dbReference type="Proteomes" id="UP000664218"/>
    </source>
</evidence>
<reference evidence="1" key="1">
    <citation type="submission" date="2021-03" db="EMBL/GenBank/DDBJ databases">
        <title>Proteiniclasticum marinus sp. nov., isolated from tidal flat sediment.</title>
        <authorList>
            <person name="Namirimu T."/>
            <person name="Yang J.-A."/>
            <person name="Yang S.-H."/>
            <person name="Kim Y.-J."/>
            <person name="Kwon K.K."/>
        </authorList>
    </citation>
    <scope>NUCLEOTIDE SEQUENCE</scope>
    <source>
        <strain evidence="1">SCR006</strain>
    </source>
</reference>
<comment type="caution">
    <text evidence="1">The sequence shown here is derived from an EMBL/GenBank/DDBJ whole genome shotgun (WGS) entry which is preliminary data.</text>
</comment>
<dbReference type="EMBL" id="JAFNJU010000005">
    <property type="protein sequence ID" value="MBO1264909.1"/>
    <property type="molecule type" value="Genomic_DNA"/>
</dbReference>
<dbReference type="AlphaFoldDB" id="A0A939H654"/>
<gene>
    <name evidence="1" type="ORF">J3A84_07700</name>
</gene>
<proteinExistence type="predicted"/>
<dbReference type="Proteomes" id="UP000664218">
    <property type="component" value="Unassembled WGS sequence"/>
</dbReference>